<reference evidence="3" key="1">
    <citation type="journal article" date="2009" name="Genome Res.">
        <title>Comparative genomic analyses of the human fungal pathogens Coccidioides and their relatives.</title>
        <authorList>
            <person name="Sharpton T.J."/>
            <person name="Stajich J.E."/>
            <person name="Rounsley S.D."/>
            <person name="Gardner M.J."/>
            <person name="Wortman J.R."/>
            <person name="Jordar V.S."/>
            <person name="Maiti R."/>
            <person name="Kodira C.D."/>
            <person name="Neafsey D.E."/>
            <person name="Zeng Q."/>
            <person name="Hung C.-Y."/>
            <person name="McMahan C."/>
            <person name="Muszewska A."/>
            <person name="Grynberg M."/>
            <person name="Mandel M.A."/>
            <person name="Kellner E.M."/>
            <person name="Barker B.M."/>
            <person name="Galgiani J.N."/>
            <person name="Orbach M.J."/>
            <person name="Kirkland T.N."/>
            <person name="Cole G.T."/>
            <person name="Henn M.R."/>
            <person name="Birren B.W."/>
            <person name="Taylor J.W."/>
        </authorList>
    </citation>
    <scope>NUCLEOTIDE SEQUENCE [LARGE SCALE GENOMIC DNA]</scope>
    <source>
        <strain evidence="3">RS</strain>
    </source>
</reference>
<dbReference type="RefSeq" id="XP_001241363.2">
    <property type="nucleotide sequence ID" value="XM_001241362.2"/>
</dbReference>
<dbReference type="AlphaFoldDB" id="J3K5P0"/>
<protein>
    <submittedName>
        <fullName evidence="2">Uncharacterized protein</fullName>
    </submittedName>
</protein>
<reference evidence="3" key="2">
    <citation type="journal article" date="2010" name="Genome Res.">
        <title>Population genomic sequencing of Coccidioides fungi reveals recent hybridization and transposon control.</title>
        <authorList>
            <person name="Neafsey D.E."/>
            <person name="Barker B.M."/>
            <person name="Sharpton T.J."/>
            <person name="Stajich J.E."/>
            <person name="Park D.J."/>
            <person name="Whiston E."/>
            <person name="Hung C.-Y."/>
            <person name="McMahan C."/>
            <person name="White J."/>
            <person name="Sykes S."/>
            <person name="Heiman D."/>
            <person name="Young S."/>
            <person name="Zeng Q."/>
            <person name="Abouelleil A."/>
            <person name="Aftuck L."/>
            <person name="Bessette D."/>
            <person name="Brown A."/>
            <person name="FitzGerald M."/>
            <person name="Lui A."/>
            <person name="Macdonald J.P."/>
            <person name="Priest M."/>
            <person name="Orbach M.J."/>
            <person name="Galgiani J.N."/>
            <person name="Kirkland T.N."/>
            <person name="Cole G.T."/>
            <person name="Birren B.W."/>
            <person name="Henn M.R."/>
            <person name="Taylor J.W."/>
            <person name="Rounsley S.D."/>
        </authorList>
    </citation>
    <scope>GENOME REANNOTATION</scope>
    <source>
        <strain evidence="3">RS</strain>
    </source>
</reference>
<organism evidence="2 3">
    <name type="scientific">Coccidioides immitis (strain RS)</name>
    <name type="common">Valley fever fungus</name>
    <dbReference type="NCBI Taxonomy" id="246410"/>
    <lineage>
        <taxon>Eukaryota</taxon>
        <taxon>Fungi</taxon>
        <taxon>Dikarya</taxon>
        <taxon>Ascomycota</taxon>
        <taxon>Pezizomycotina</taxon>
        <taxon>Eurotiomycetes</taxon>
        <taxon>Eurotiomycetidae</taxon>
        <taxon>Onygenales</taxon>
        <taxon>Onygenaceae</taxon>
        <taxon>Coccidioides</taxon>
    </lineage>
</organism>
<dbReference type="EMBL" id="GG704913">
    <property type="protein sequence ID" value="EAS29780.3"/>
    <property type="molecule type" value="Genomic_DNA"/>
</dbReference>
<dbReference type="Proteomes" id="UP000001261">
    <property type="component" value="Unassembled WGS sequence"/>
</dbReference>
<feature type="compositionally biased region" description="Polar residues" evidence="1">
    <location>
        <begin position="85"/>
        <end position="103"/>
    </location>
</feature>
<dbReference type="GeneID" id="4560409"/>
<evidence type="ECO:0000313" key="2">
    <source>
        <dbReference type="EMBL" id="EAS29780.3"/>
    </source>
</evidence>
<feature type="region of interest" description="Disordered" evidence="1">
    <location>
        <begin position="79"/>
        <end position="133"/>
    </location>
</feature>
<dbReference type="VEuPathDB" id="FungiDB:CIMG_08526"/>
<keyword evidence="3" id="KW-1185">Reference proteome</keyword>
<dbReference type="KEGG" id="cim:CIMG_08526"/>
<accession>J3K5P0</accession>
<evidence type="ECO:0000256" key="1">
    <source>
        <dbReference type="SAM" id="MobiDB-lite"/>
    </source>
</evidence>
<gene>
    <name evidence="2" type="ORF">CIMG_08526</name>
</gene>
<name>J3K5P0_COCIM</name>
<evidence type="ECO:0000313" key="3">
    <source>
        <dbReference type="Proteomes" id="UP000001261"/>
    </source>
</evidence>
<sequence length="203" mass="22649">MDLTEQMMDGFACVVTEERFECIKPGGCLHQYPHFLQKLISTDIYWRTPFPRAGAPSRSYHVTTHSLLDEGSASVDAAAMKPKSASGNVPQAQISSGTSQSILSGARGRTRGQLDVDHSPQANPATSTDQRHECVQVTHWRRPEARLERRQGQSRPYLFQRRPSWPGKRARWLRQSPPQKTCLEARLDKIIPATCFAGAVPPA</sequence>
<proteinExistence type="predicted"/>
<dbReference type="InParanoid" id="J3K5P0"/>